<evidence type="ECO:0000256" key="5">
    <source>
        <dbReference type="ARBA" id="ARBA00023157"/>
    </source>
</evidence>
<dbReference type="PANTHER" id="PTHR24276">
    <property type="entry name" value="POLYSERASE-RELATED"/>
    <property type="match status" value="1"/>
</dbReference>
<dbReference type="SUPFAM" id="SSF50494">
    <property type="entry name" value="Trypsin-like serine proteases"/>
    <property type="match status" value="1"/>
</dbReference>
<dbReference type="Gene3D" id="2.40.10.10">
    <property type="entry name" value="Trypsin-like serine proteases"/>
    <property type="match status" value="2"/>
</dbReference>
<dbReference type="PROSITE" id="PS00135">
    <property type="entry name" value="TRYPSIN_SER"/>
    <property type="match status" value="1"/>
</dbReference>
<evidence type="ECO:0000313" key="7">
    <source>
        <dbReference type="EMBL" id="CAD7405458.1"/>
    </source>
</evidence>
<gene>
    <name evidence="7" type="ORF">TCEB3V08_LOCUS7993</name>
</gene>
<dbReference type="InterPro" id="IPR009003">
    <property type="entry name" value="Peptidase_S1_PA"/>
</dbReference>
<accession>A0A7R9CZW2</accession>
<organism evidence="7">
    <name type="scientific">Timema cristinae</name>
    <name type="common">Walking stick</name>
    <dbReference type="NCBI Taxonomy" id="61476"/>
    <lineage>
        <taxon>Eukaryota</taxon>
        <taxon>Metazoa</taxon>
        <taxon>Ecdysozoa</taxon>
        <taxon>Arthropoda</taxon>
        <taxon>Hexapoda</taxon>
        <taxon>Insecta</taxon>
        <taxon>Pterygota</taxon>
        <taxon>Neoptera</taxon>
        <taxon>Polyneoptera</taxon>
        <taxon>Phasmatodea</taxon>
        <taxon>Timematodea</taxon>
        <taxon>Timematoidea</taxon>
        <taxon>Timematidae</taxon>
        <taxon>Timema</taxon>
    </lineage>
</organism>
<comment type="subcellular location">
    <subcellularLocation>
        <location evidence="1">Secreted</location>
        <location evidence="1">Extracellular space</location>
    </subcellularLocation>
</comment>
<dbReference type="InterPro" id="IPR001254">
    <property type="entry name" value="Trypsin_dom"/>
</dbReference>
<name>A0A7R9CZW2_TIMCR</name>
<dbReference type="EMBL" id="OC319454">
    <property type="protein sequence ID" value="CAD7405458.1"/>
    <property type="molecule type" value="Genomic_DNA"/>
</dbReference>
<dbReference type="PANTHER" id="PTHR24276:SF98">
    <property type="entry name" value="FI18310P1-RELATED"/>
    <property type="match status" value="1"/>
</dbReference>
<keyword evidence="2" id="KW-0645">Protease</keyword>
<dbReference type="GO" id="GO:0004252">
    <property type="term" value="F:serine-type endopeptidase activity"/>
    <property type="evidence" value="ECO:0007669"/>
    <property type="project" value="InterPro"/>
</dbReference>
<dbReference type="PROSITE" id="PS50240">
    <property type="entry name" value="TRYPSIN_DOM"/>
    <property type="match status" value="1"/>
</dbReference>
<reference evidence="7" key="1">
    <citation type="submission" date="2020-11" db="EMBL/GenBank/DDBJ databases">
        <authorList>
            <person name="Tran Van P."/>
        </authorList>
    </citation>
    <scope>NUCLEOTIDE SEQUENCE</scope>
</reference>
<protein>
    <recommendedName>
        <fullName evidence="6">Peptidase S1 domain-containing protein</fullName>
    </recommendedName>
</protein>
<evidence type="ECO:0000256" key="4">
    <source>
        <dbReference type="ARBA" id="ARBA00022825"/>
    </source>
</evidence>
<evidence type="ECO:0000256" key="1">
    <source>
        <dbReference type="ARBA" id="ARBA00004239"/>
    </source>
</evidence>
<dbReference type="GO" id="GO:0006508">
    <property type="term" value="P:proteolysis"/>
    <property type="evidence" value="ECO:0007669"/>
    <property type="project" value="UniProtKB-KW"/>
</dbReference>
<keyword evidence="4" id="KW-0720">Serine protease</keyword>
<dbReference type="InterPro" id="IPR043504">
    <property type="entry name" value="Peptidase_S1_PA_chymotrypsin"/>
</dbReference>
<evidence type="ECO:0000259" key="6">
    <source>
        <dbReference type="PROSITE" id="PS50240"/>
    </source>
</evidence>
<keyword evidence="5" id="KW-1015">Disulfide bond</keyword>
<evidence type="ECO:0000256" key="2">
    <source>
        <dbReference type="ARBA" id="ARBA00022670"/>
    </source>
</evidence>
<feature type="domain" description="Peptidase S1" evidence="6">
    <location>
        <begin position="1"/>
        <end position="140"/>
    </location>
</feature>
<dbReference type="InterPro" id="IPR033116">
    <property type="entry name" value="TRYPSIN_SER"/>
</dbReference>
<dbReference type="FunFam" id="2.40.10.10:FF:000036">
    <property type="entry name" value="Trypsin beta"/>
    <property type="match status" value="1"/>
</dbReference>
<sequence length="141" mass="15349">MHYCSSFQVDRQIVYSQFINSIPLAVPNQNLPVGLHTTASGWGYVDSRRTTRPNILQTIDVQVVSSNYCQEVHNISIYPLHICAYGGEGYGVCSGDSGGPLAFGGRVVGIVSWGSPCALGFPDVYVRVSEYVDWITTNAVD</sequence>
<proteinExistence type="predicted"/>
<dbReference type="AlphaFoldDB" id="A0A7R9CZW2"/>
<keyword evidence="3" id="KW-0378">Hydrolase</keyword>
<evidence type="ECO:0000256" key="3">
    <source>
        <dbReference type="ARBA" id="ARBA00022801"/>
    </source>
</evidence>
<dbReference type="GO" id="GO:0005576">
    <property type="term" value="C:extracellular region"/>
    <property type="evidence" value="ECO:0007669"/>
    <property type="project" value="UniProtKB-SubCell"/>
</dbReference>
<dbReference type="SMART" id="SM00020">
    <property type="entry name" value="Tryp_SPc"/>
    <property type="match status" value="1"/>
</dbReference>
<dbReference type="InterPro" id="IPR050430">
    <property type="entry name" value="Peptidase_S1"/>
</dbReference>
<dbReference type="Pfam" id="PF00089">
    <property type="entry name" value="Trypsin"/>
    <property type="match status" value="1"/>
</dbReference>